<reference evidence="1" key="4">
    <citation type="submission" date="2019-03" db="UniProtKB">
        <authorList>
            <consortium name="EnsemblPlants"/>
        </authorList>
    </citation>
    <scope>IDENTIFICATION</scope>
</reference>
<reference evidence="2" key="1">
    <citation type="journal article" date="2014" name="Science">
        <title>Ancient hybridizations among the ancestral genomes of bread wheat.</title>
        <authorList>
            <consortium name="International Wheat Genome Sequencing Consortium,"/>
            <person name="Marcussen T."/>
            <person name="Sandve S.R."/>
            <person name="Heier L."/>
            <person name="Spannagl M."/>
            <person name="Pfeifer M."/>
            <person name="Jakobsen K.S."/>
            <person name="Wulff B.B."/>
            <person name="Steuernagel B."/>
            <person name="Mayer K.F."/>
            <person name="Olsen O.A."/>
        </authorList>
    </citation>
    <scope>NUCLEOTIDE SEQUENCE [LARGE SCALE GENOMIC DNA]</scope>
    <source>
        <strain evidence="2">cv. AL8/78</strain>
    </source>
</reference>
<dbReference type="AlphaFoldDB" id="A0A453RYW5"/>
<proteinExistence type="predicted"/>
<protein>
    <submittedName>
        <fullName evidence="1">Uncharacterized protein</fullName>
    </submittedName>
</protein>
<dbReference type="Gramene" id="AET7Gv20761500.2">
    <property type="protein sequence ID" value="AET7Gv20761500.2"/>
    <property type="gene ID" value="AET7Gv20761500"/>
</dbReference>
<evidence type="ECO:0000313" key="2">
    <source>
        <dbReference type="Proteomes" id="UP000015105"/>
    </source>
</evidence>
<accession>A0A453RYW5</accession>
<name>A0A453RYW5_AEGTS</name>
<keyword evidence="2" id="KW-1185">Reference proteome</keyword>
<dbReference type="EnsemblPlants" id="AET7Gv20761500.2">
    <property type="protein sequence ID" value="AET7Gv20761500.2"/>
    <property type="gene ID" value="AET7Gv20761500"/>
</dbReference>
<evidence type="ECO:0000313" key="1">
    <source>
        <dbReference type="EnsemblPlants" id="AET7Gv20761500.2"/>
    </source>
</evidence>
<sequence length="46" mass="5214">MAQAAVRRSKGQCEAFWGEYAGDDDFLLYLGNQIVGSLWCLRNNFV</sequence>
<reference evidence="2" key="2">
    <citation type="journal article" date="2017" name="Nat. Plants">
        <title>The Aegilops tauschii genome reveals multiple impacts of transposons.</title>
        <authorList>
            <person name="Zhao G."/>
            <person name="Zou C."/>
            <person name="Li K."/>
            <person name="Wang K."/>
            <person name="Li T."/>
            <person name="Gao L."/>
            <person name="Zhang X."/>
            <person name="Wang H."/>
            <person name="Yang Z."/>
            <person name="Liu X."/>
            <person name="Jiang W."/>
            <person name="Mao L."/>
            <person name="Kong X."/>
            <person name="Jiao Y."/>
            <person name="Jia J."/>
        </authorList>
    </citation>
    <scope>NUCLEOTIDE SEQUENCE [LARGE SCALE GENOMIC DNA]</scope>
    <source>
        <strain evidence="2">cv. AL8/78</strain>
    </source>
</reference>
<reference evidence="1" key="5">
    <citation type="journal article" date="2021" name="G3 (Bethesda)">
        <title>Aegilops tauschii genome assembly Aet v5.0 features greater sequence contiguity and improved annotation.</title>
        <authorList>
            <person name="Wang L."/>
            <person name="Zhu T."/>
            <person name="Rodriguez J.C."/>
            <person name="Deal K.R."/>
            <person name="Dubcovsky J."/>
            <person name="McGuire P.E."/>
            <person name="Lux T."/>
            <person name="Spannagl M."/>
            <person name="Mayer K.F.X."/>
            <person name="Baldrich P."/>
            <person name="Meyers B.C."/>
            <person name="Huo N."/>
            <person name="Gu Y.Q."/>
            <person name="Zhou H."/>
            <person name="Devos K.M."/>
            <person name="Bennetzen J.L."/>
            <person name="Unver T."/>
            <person name="Budak H."/>
            <person name="Gulick P.J."/>
            <person name="Galiba G."/>
            <person name="Kalapos B."/>
            <person name="Nelson D.R."/>
            <person name="Li P."/>
            <person name="You F.M."/>
            <person name="Luo M.C."/>
            <person name="Dvorak J."/>
        </authorList>
    </citation>
    <scope>NUCLEOTIDE SEQUENCE [LARGE SCALE GENOMIC DNA]</scope>
    <source>
        <strain evidence="1">cv. AL8/78</strain>
    </source>
</reference>
<reference evidence="1" key="3">
    <citation type="journal article" date="2017" name="Nature">
        <title>Genome sequence of the progenitor of the wheat D genome Aegilops tauschii.</title>
        <authorList>
            <person name="Luo M.C."/>
            <person name="Gu Y.Q."/>
            <person name="Puiu D."/>
            <person name="Wang H."/>
            <person name="Twardziok S.O."/>
            <person name="Deal K.R."/>
            <person name="Huo N."/>
            <person name="Zhu T."/>
            <person name="Wang L."/>
            <person name="Wang Y."/>
            <person name="McGuire P.E."/>
            <person name="Liu S."/>
            <person name="Long H."/>
            <person name="Ramasamy R.K."/>
            <person name="Rodriguez J.C."/>
            <person name="Van S.L."/>
            <person name="Yuan L."/>
            <person name="Wang Z."/>
            <person name="Xia Z."/>
            <person name="Xiao L."/>
            <person name="Anderson O.D."/>
            <person name="Ouyang S."/>
            <person name="Liang Y."/>
            <person name="Zimin A.V."/>
            <person name="Pertea G."/>
            <person name="Qi P."/>
            <person name="Bennetzen J.L."/>
            <person name="Dai X."/>
            <person name="Dawson M.W."/>
            <person name="Muller H.G."/>
            <person name="Kugler K."/>
            <person name="Rivarola-Duarte L."/>
            <person name="Spannagl M."/>
            <person name="Mayer K.F.X."/>
            <person name="Lu F.H."/>
            <person name="Bevan M.W."/>
            <person name="Leroy P."/>
            <person name="Li P."/>
            <person name="You F.M."/>
            <person name="Sun Q."/>
            <person name="Liu Z."/>
            <person name="Lyons E."/>
            <person name="Wicker T."/>
            <person name="Salzberg S.L."/>
            <person name="Devos K.M."/>
            <person name="Dvorak J."/>
        </authorList>
    </citation>
    <scope>NUCLEOTIDE SEQUENCE [LARGE SCALE GENOMIC DNA]</scope>
    <source>
        <strain evidence="1">cv. AL8/78</strain>
    </source>
</reference>
<organism evidence="1 2">
    <name type="scientific">Aegilops tauschii subsp. strangulata</name>
    <name type="common">Goatgrass</name>
    <dbReference type="NCBI Taxonomy" id="200361"/>
    <lineage>
        <taxon>Eukaryota</taxon>
        <taxon>Viridiplantae</taxon>
        <taxon>Streptophyta</taxon>
        <taxon>Embryophyta</taxon>
        <taxon>Tracheophyta</taxon>
        <taxon>Spermatophyta</taxon>
        <taxon>Magnoliopsida</taxon>
        <taxon>Liliopsida</taxon>
        <taxon>Poales</taxon>
        <taxon>Poaceae</taxon>
        <taxon>BOP clade</taxon>
        <taxon>Pooideae</taxon>
        <taxon>Triticodae</taxon>
        <taxon>Triticeae</taxon>
        <taxon>Triticinae</taxon>
        <taxon>Aegilops</taxon>
    </lineage>
</organism>
<dbReference type="Proteomes" id="UP000015105">
    <property type="component" value="Chromosome 7D"/>
</dbReference>